<organism evidence="1 2">
    <name type="scientific">Kingdonia uniflora</name>
    <dbReference type="NCBI Taxonomy" id="39325"/>
    <lineage>
        <taxon>Eukaryota</taxon>
        <taxon>Viridiplantae</taxon>
        <taxon>Streptophyta</taxon>
        <taxon>Embryophyta</taxon>
        <taxon>Tracheophyta</taxon>
        <taxon>Spermatophyta</taxon>
        <taxon>Magnoliopsida</taxon>
        <taxon>Ranunculales</taxon>
        <taxon>Circaeasteraceae</taxon>
        <taxon>Kingdonia</taxon>
    </lineage>
</organism>
<accession>A0A7J7M9L5</accession>
<protein>
    <submittedName>
        <fullName evidence="1">Uncharacterized protein</fullName>
    </submittedName>
</protein>
<proteinExistence type="predicted"/>
<dbReference type="PANTHER" id="PTHR31422:SF3">
    <property type="entry name" value="GTD-BINDING DOMAIN-CONTAINING PROTEIN"/>
    <property type="match status" value="1"/>
</dbReference>
<keyword evidence="2" id="KW-1185">Reference proteome</keyword>
<gene>
    <name evidence="1" type="ORF">GIB67_020662</name>
</gene>
<name>A0A7J7M9L5_9MAGN</name>
<dbReference type="OrthoDB" id="1060521at2759"/>
<evidence type="ECO:0000313" key="1">
    <source>
        <dbReference type="EMBL" id="KAF6151438.1"/>
    </source>
</evidence>
<dbReference type="AlphaFoldDB" id="A0A7J7M9L5"/>
<dbReference type="EMBL" id="JACGCM010001692">
    <property type="protein sequence ID" value="KAF6151438.1"/>
    <property type="molecule type" value="Genomic_DNA"/>
</dbReference>
<dbReference type="PANTHER" id="PTHR31422">
    <property type="entry name" value="BNAANNG28530D PROTEIN"/>
    <property type="match status" value="1"/>
</dbReference>
<dbReference type="Proteomes" id="UP000541444">
    <property type="component" value="Unassembled WGS sequence"/>
</dbReference>
<evidence type="ECO:0000313" key="2">
    <source>
        <dbReference type="Proteomes" id="UP000541444"/>
    </source>
</evidence>
<comment type="caution">
    <text evidence="1">The sequence shown here is derived from an EMBL/GenBank/DDBJ whole genome shotgun (WGS) entry which is preliminary data.</text>
</comment>
<sequence length="238" mass="26733">MNMENGRPGSSFKKIEYFMCPSNDYSNMKKLDNASNIENDMSDRVYTIDSIHNGLKAPISKCDDYVTTLRDIVNVLEVDMESMKPAIISMRTDKVQLILLKEIAQQQCKDMSPERRLPGRKPSRSFSMISLLKWIMSFVFGSKRAHQSKYMFNVSESNDGLLLLLEDGTDMRRWRWLSYVCAGHGEMARGGRGRGRTVGHGRGGTCRGALVDEPALNQESLGSVSIDQDVPPTPVVSE</sequence>
<reference evidence="1 2" key="1">
    <citation type="journal article" date="2020" name="IScience">
        <title>Genome Sequencing of the Endangered Kingdonia uniflora (Circaeasteraceae, Ranunculales) Reveals Potential Mechanisms of Evolutionary Specialization.</title>
        <authorList>
            <person name="Sun Y."/>
            <person name="Deng T."/>
            <person name="Zhang A."/>
            <person name="Moore M.J."/>
            <person name="Landis J.B."/>
            <person name="Lin N."/>
            <person name="Zhang H."/>
            <person name="Zhang X."/>
            <person name="Huang J."/>
            <person name="Zhang X."/>
            <person name="Sun H."/>
            <person name="Wang H."/>
        </authorList>
    </citation>
    <scope>NUCLEOTIDE SEQUENCE [LARGE SCALE GENOMIC DNA]</scope>
    <source>
        <strain evidence="1">TB1705</strain>
        <tissue evidence="1">Leaf</tissue>
    </source>
</reference>